<evidence type="ECO:0000313" key="2">
    <source>
        <dbReference type="EMBL" id="RJF74285.1"/>
    </source>
</evidence>
<name>A0A418VDS0_RHOPL</name>
<dbReference type="Proteomes" id="UP000285523">
    <property type="component" value="Unassembled WGS sequence"/>
</dbReference>
<dbReference type="RefSeq" id="WP_119856859.1">
    <property type="nucleotide sequence ID" value="NZ_QYYD01000011.1"/>
</dbReference>
<evidence type="ECO:0000256" key="1">
    <source>
        <dbReference type="SAM" id="MobiDB-lite"/>
    </source>
</evidence>
<accession>A0A418VDS0</accession>
<gene>
    <name evidence="2" type="ORF">D4Q52_12315</name>
</gene>
<feature type="region of interest" description="Disordered" evidence="1">
    <location>
        <begin position="60"/>
        <end position="85"/>
    </location>
</feature>
<dbReference type="EMBL" id="QYYD01000011">
    <property type="protein sequence ID" value="RJF74285.1"/>
    <property type="molecule type" value="Genomic_DNA"/>
</dbReference>
<evidence type="ECO:0000313" key="3">
    <source>
        <dbReference type="Proteomes" id="UP000285523"/>
    </source>
</evidence>
<dbReference type="OrthoDB" id="8246446at2"/>
<protein>
    <submittedName>
        <fullName evidence="2">Uncharacterized protein</fullName>
    </submittedName>
</protein>
<dbReference type="AlphaFoldDB" id="A0A418VDS0"/>
<sequence>MPYALYCDDAKISKAYPTEASVWKHALESGLVVDVDPGDESPRPRRILDNGYEIRACAPEAGENPEHNDAEAHAGRDYQLSRSAA</sequence>
<feature type="compositionally biased region" description="Basic and acidic residues" evidence="1">
    <location>
        <begin position="64"/>
        <end position="76"/>
    </location>
</feature>
<proteinExistence type="predicted"/>
<comment type="caution">
    <text evidence="2">The sequence shown here is derived from an EMBL/GenBank/DDBJ whole genome shotgun (WGS) entry which is preliminary data.</text>
</comment>
<organism evidence="2 3">
    <name type="scientific">Rhodopseudomonas palustris</name>
    <dbReference type="NCBI Taxonomy" id="1076"/>
    <lineage>
        <taxon>Bacteria</taxon>
        <taxon>Pseudomonadati</taxon>
        <taxon>Pseudomonadota</taxon>
        <taxon>Alphaproteobacteria</taxon>
        <taxon>Hyphomicrobiales</taxon>
        <taxon>Nitrobacteraceae</taxon>
        <taxon>Rhodopseudomonas</taxon>
    </lineage>
</organism>
<reference evidence="2 3" key="1">
    <citation type="submission" date="2018-09" db="EMBL/GenBank/DDBJ databases">
        <title>Draft genome sequence of Rhodopseudomonas palustris 2.1.18.</title>
        <authorList>
            <person name="Robertson S.L."/>
            <person name="Meyer T.E."/>
            <person name="Kyndt J.A."/>
        </authorList>
    </citation>
    <scope>NUCLEOTIDE SEQUENCE [LARGE SCALE GENOMIC DNA]</scope>
    <source>
        <strain evidence="2 3">2.1.18</strain>
    </source>
</reference>